<keyword evidence="3" id="KW-0408">Iron</keyword>
<dbReference type="SUPFAM" id="SSF50022">
    <property type="entry name" value="ISP domain"/>
    <property type="match status" value="1"/>
</dbReference>
<organism evidence="6 7">
    <name type="scientific">Pseudomonas kuykendallii</name>
    <dbReference type="NCBI Taxonomy" id="1007099"/>
    <lineage>
        <taxon>Bacteria</taxon>
        <taxon>Pseudomonadati</taxon>
        <taxon>Pseudomonadota</taxon>
        <taxon>Gammaproteobacteria</taxon>
        <taxon>Pseudomonadales</taxon>
        <taxon>Pseudomonadaceae</taxon>
        <taxon>Pseudomonas</taxon>
    </lineage>
</organism>
<dbReference type="Pfam" id="PF00355">
    <property type="entry name" value="Rieske"/>
    <property type="match status" value="1"/>
</dbReference>
<dbReference type="Proteomes" id="UP000249198">
    <property type="component" value="Unassembled WGS sequence"/>
</dbReference>
<dbReference type="PANTHER" id="PTHR40261">
    <property type="match status" value="1"/>
</dbReference>
<protein>
    <submittedName>
        <fullName evidence="6">MFS transporter</fullName>
    </submittedName>
</protein>
<keyword evidence="1" id="KW-0001">2Fe-2S</keyword>
<dbReference type="GO" id="GO:0046872">
    <property type="term" value="F:metal ion binding"/>
    <property type="evidence" value="ECO:0007669"/>
    <property type="project" value="UniProtKB-KW"/>
</dbReference>
<dbReference type="RefSeq" id="WP_104727986.1">
    <property type="nucleotide sequence ID" value="NZ_CAURGU010000003.1"/>
</dbReference>
<gene>
    <name evidence="6" type="ORF">DI599_18935</name>
</gene>
<evidence type="ECO:0000313" key="6">
    <source>
        <dbReference type="EMBL" id="PZP21507.1"/>
    </source>
</evidence>
<dbReference type="GO" id="GO:0051537">
    <property type="term" value="F:2 iron, 2 sulfur cluster binding"/>
    <property type="evidence" value="ECO:0007669"/>
    <property type="project" value="UniProtKB-KW"/>
</dbReference>
<evidence type="ECO:0000313" key="7">
    <source>
        <dbReference type="Proteomes" id="UP000249198"/>
    </source>
</evidence>
<reference evidence="6 7" key="1">
    <citation type="submission" date="2017-08" db="EMBL/GenBank/DDBJ databases">
        <title>Infants hospitalized years apart are colonized by the same room-sourced microbial strains.</title>
        <authorList>
            <person name="Brooks B."/>
            <person name="Olm M.R."/>
            <person name="Firek B.A."/>
            <person name="Baker R."/>
            <person name="Thomas B.C."/>
            <person name="Morowitz M.J."/>
            <person name="Banfield J.F."/>
        </authorList>
    </citation>
    <scope>NUCLEOTIDE SEQUENCE [LARGE SCALE GENOMIC DNA]</scope>
    <source>
        <strain evidence="6">S2_009_000_R2_77</strain>
    </source>
</reference>
<keyword evidence="2" id="KW-0479">Metal-binding</keyword>
<proteinExistence type="predicted"/>
<evidence type="ECO:0000259" key="5">
    <source>
        <dbReference type="PROSITE" id="PS51296"/>
    </source>
</evidence>
<dbReference type="PROSITE" id="PS51296">
    <property type="entry name" value="RIESKE"/>
    <property type="match status" value="1"/>
</dbReference>
<evidence type="ECO:0000256" key="3">
    <source>
        <dbReference type="ARBA" id="ARBA00023004"/>
    </source>
</evidence>
<evidence type="ECO:0000256" key="2">
    <source>
        <dbReference type="ARBA" id="ARBA00022723"/>
    </source>
</evidence>
<evidence type="ECO:0000256" key="4">
    <source>
        <dbReference type="ARBA" id="ARBA00023014"/>
    </source>
</evidence>
<dbReference type="InterPro" id="IPR017941">
    <property type="entry name" value="Rieske_2Fe-2S"/>
</dbReference>
<feature type="domain" description="Rieske" evidence="5">
    <location>
        <begin position="6"/>
        <end position="107"/>
    </location>
</feature>
<dbReference type="PANTHER" id="PTHR40261:SF1">
    <property type="entry name" value="RIESKE DOMAIN-CONTAINING PROTEIN"/>
    <property type="match status" value="1"/>
</dbReference>
<sequence>METAVHLLCTSDQLAEGQSRSFVCADLPLLAVRRDGRVHLYRNRCPHRGVRLDWQPDRFLDDSGSLIRCAVHGALFLIESGECVTGPCEGQALEALDCLEDERGIWLNAQP</sequence>
<accession>A0A2W5CWG6</accession>
<evidence type="ECO:0000256" key="1">
    <source>
        <dbReference type="ARBA" id="ARBA00022714"/>
    </source>
</evidence>
<keyword evidence="4" id="KW-0411">Iron-sulfur</keyword>
<name>A0A2W5CWG6_9PSED</name>
<dbReference type="Gene3D" id="2.102.10.10">
    <property type="entry name" value="Rieske [2Fe-2S] iron-sulphur domain"/>
    <property type="match status" value="1"/>
</dbReference>
<dbReference type="EMBL" id="QFOH01000028">
    <property type="protein sequence ID" value="PZP21507.1"/>
    <property type="molecule type" value="Genomic_DNA"/>
</dbReference>
<dbReference type="AlphaFoldDB" id="A0A2W5CWG6"/>
<dbReference type="CDD" id="cd03467">
    <property type="entry name" value="Rieske"/>
    <property type="match status" value="1"/>
</dbReference>
<dbReference type="InterPro" id="IPR036922">
    <property type="entry name" value="Rieske_2Fe-2S_sf"/>
</dbReference>
<comment type="caution">
    <text evidence="6">The sequence shown here is derived from an EMBL/GenBank/DDBJ whole genome shotgun (WGS) entry which is preliminary data.</text>
</comment>